<proteinExistence type="predicted"/>
<keyword evidence="8" id="KW-1185">Reference proteome</keyword>
<keyword evidence="2" id="KW-1003">Cell membrane</keyword>
<evidence type="ECO:0000313" key="8">
    <source>
        <dbReference type="Proteomes" id="UP000287188"/>
    </source>
</evidence>
<dbReference type="Pfam" id="PF09678">
    <property type="entry name" value="Caa3_CtaG"/>
    <property type="match status" value="1"/>
</dbReference>
<evidence type="ECO:0000256" key="2">
    <source>
        <dbReference type="ARBA" id="ARBA00022475"/>
    </source>
</evidence>
<feature type="transmembrane region" description="Helical" evidence="6">
    <location>
        <begin position="258"/>
        <end position="279"/>
    </location>
</feature>
<sequence length="299" mass="33261">MAMGIWFDANGWPVPPVVLLICLVGETLYLRGWSVIVNREQVRDAGSRAGEPWPAWLWRGAFFTAAIFTFLLAASAPIDTLSASLFWVHMVQHLLLLVVMAPLLVAGAPLLPLWWGLPRALRAWLQVLARWPLGRAVARLGYWLRQPAISCGLLLAGIWIWHWPTLYDLALTNDLIHDWCEHLIFIAVSVLFWTQIIPSPPLRSRASYLGKMGCIGVAIAQNVVLAILIGFAPHPIYAPYAHMVQWPGGLSALQDQQFGAGIMWTFGDVPFGVAFSVLLQRWLILHTDDIGTNVALGEH</sequence>
<dbReference type="InterPro" id="IPR019108">
    <property type="entry name" value="Caa3_assmbl_CtaG-rel"/>
</dbReference>
<keyword evidence="4 6" id="KW-1133">Transmembrane helix</keyword>
<gene>
    <name evidence="7" type="ORF">KDK_45770</name>
</gene>
<feature type="transmembrane region" description="Helical" evidence="6">
    <location>
        <begin position="182"/>
        <end position="202"/>
    </location>
</feature>
<name>A0A402ANR6_9CHLR</name>
<comment type="caution">
    <text evidence="7">The sequence shown here is derived from an EMBL/GenBank/DDBJ whole genome shotgun (WGS) entry which is preliminary data.</text>
</comment>
<comment type="subcellular location">
    <subcellularLocation>
        <location evidence="1">Cell membrane</location>
        <topology evidence="1">Multi-pass membrane protein</topology>
    </subcellularLocation>
</comment>
<feature type="transmembrane region" description="Helical" evidence="6">
    <location>
        <begin position="12"/>
        <end position="36"/>
    </location>
</feature>
<dbReference type="OrthoDB" id="9808789at2"/>
<keyword evidence="3 6" id="KW-0812">Transmembrane</keyword>
<feature type="transmembrane region" description="Helical" evidence="6">
    <location>
        <begin position="214"/>
        <end position="238"/>
    </location>
</feature>
<feature type="transmembrane region" description="Helical" evidence="6">
    <location>
        <begin position="56"/>
        <end position="74"/>
    </location>
</feature>
<organism evidence="7 8">
    <name type="scientific">Dictyobacter kobayashii</name>
    <dbReference type="NCBI Taxonomy" id="2014872"/>
    <lineage>
        <taxon>Bacteria</taxon>
        <taxon>Bacillati</taxon>
        <taxon>Chloroflexota</taxon>
        <taxon>Ktedonobacteria</taxon>
        <taxon>Ktedonobacterales</taxon>
        <taxon>Dictyobacteraceae</taxon>
        <taxon>Dictyobacter</taxon>
    </lineage>
</organism>
<evidence type="ECO:0000256" key="4">
    <source>
        <dbReference type="ARBA" id="ARBA00022989"/>
    </source>
</evidence>
<evidence type="ECO:0000256" key="5">
    <source>
        <dbReference type="ARBA" id="ARBA00023136"/>
    </source>
</evidence>
<evidence type="ECO:0008006" key="9">
    <source>
        <dbReference type="Google" id="ProtNLM"/>
    </source>
</evidence>
<feature type="transmembrane region" description="Helical" evidence="6">
    <location>
        <begin position="142"/>
        <end position="162"/>
    </location>
</feature>
<feature type="transmembrane region" description="Helical" evidence="6">
    <location>
        <begin position="94"/>
        <end position="115"/>
    </location>
</feature>
<reference evidence="8" key="1">
    <citation type="submission" date="2018-12" db="EMBL/GenBank/DDBJ databases">
        <title>Tengunoibacter tsumagoiensis gen. nov., sp. nov., Dictyobacter kobayashii sp. nov., D. alpinus sp. nov., and D. joshuensis sp. nov. and description of Dictyobacteraceae fam. nov. within the order Ktedonobacterales isolated from Tengu-no-mugimeshi.</title>
        <authorList>
            <person name="Wang C.M."/>
            <person name="Zheng Y."/>
            <person name="Sakai Y."/>
            <person name="Toyoda A."/>
            <person name="Minakuchi Y."/>
            <person name="Abe K."/>
            <person name="Yokota A."/>
            <person name="Yabe S."/>
        </authorList>
    </citation>
    <scope>NUCLEOTIDE SEQUENCE [LARGE SCALE GENOMIC DNA]</scope>
    <source>
        <strain evidence="8">Uno11</strain>
    </source>
</reference>
<evidence type="ECO:0000256" key="6">
    <source>
        <dbReference type="SAM" id="Phobius"/>
    </source>
</evidence>
<evidence type="ECO:0000313" key="7">
    <source>
        <dbReference type="EMBL" id="GCE20777.1"/>
    </source>
</evidence>
<protein>
    <recommendedName>
        <fullName evidence="9">Cytochrome c oxidase assembly protein</fullName>
    </recommendedName>
</protein>
<evidence type="ECO:0000256" key="3">
    <source>
        <dbReference type="ARBA" id="ARBA00022692"/>
    </source>
</evidence>
<dbReference type="AlphaFoldDB" id="A0A402ANR6"/>
<dbReference type="GO" id="GO:0005886">
    <property type="term" value="C:plasma membrane"/>
    <property type="evidence" value="ECO:0007669"/>
    <property type="project" value="UniProtKB-SubCell"/>
</dbReference>
<keyword evidence="5 6" id="KW-0472">Membrane</keyword>
<dbReference type="EMBL" id="BIFS01000001">
    <property type="protein sequence ID" value="GCE20777.1"/>
    <property type="molecule type" value="Genomic_DNA"/>
</dbReference>
<evidence type="ECO:0000256" key="1">
    <source>
        <dbReference type="ARBA" id="ARBA00004651"/>
    </source>
</evidence>
<dbReference type="Proteomes" id="UP000287188">
    <property type="component" value="Unassembled WGS sequence"/>
</dbReference>
<accession>A0A402ANR6</accession>